<name>A0ABP1D951_9APHY</name>
<keyword evidence="2" id="KW-0812">Transmembrane</keyword>
<dbReference type="PANTHER" id="PTHR28229:SF1">
    <property type="entry name" value="TRANSLOCATION PROTEIN SEC66"/>
    <property type="match status" value="1"/>
</dbReference>
<organism evidence="3 4">
    <name type="scientific">Somion occarium</name>
    <dbReference type="NCBI Taxonomy" id="3059160"/>
    <lineage>
        <taxon>Eukaryota</taxon>
        <taxon>Fungi</taxon>
        <taxon>Dikarya</taxon>
        <taxon>Basidiomycota</taxon>
        <taxon>Agaricomycotina</taxon>
        <taxon>Agaricomycetes</taxon>
        <taxon>Polyporales</taxon>
        <taxon>Cerrenaceae</taxon>
        <taxon>Somion</taxon>
    </lineage>
</organism>
<feature type="compositionally biased region" description="Basic residues" evidence="1">
    <location>
        <begin position="230"/>
        <end position="239"/>
    </location>
</feature>
<evidence type="ECO:0000256" key="1">
    <source>
        <dbReference type="SAM" id="MobiDB-lite"/>
    </source>
</evidence>
<dbReference type="EMBL" id="OZ037946">
    <property type="protein sequence ID" value="CAL1704396.1"/>
    <property type="molecule type" value="Genomic_DNA"/>
</dbReference>
<dbReference type="PANTHER" id="PTHR28229">
    <property type="entry name" value="TRANSLOCATION PROTEIN SEC66"/>
    <property type="match status" value="1"/>
</dbReference>
<evidence type="ECO:0000313" key="4">
    <source>
        <dbReference type="Proteomes" id="UP001497453"/>
    </source>
</evidence>
<protein>
    <recommendedName>
        <fullName evidence="5">Translocation protein sec66</fullName>
    </recommendedName>
</protein>
<dbReference type="InterPro" id="IPR018624">
    <property type="entry name" value="Sec66"/>
</dbReference>
<keyword evidence="4" id="KW-1185">Reference proteome</keyword>
<accession>A0ABP1D951</accession>
<sequence>MFSVDFKSLLAPLLYVIIVFGGLYVFSTLYKRYYANQIIEPYFPRHKERDIYVSLLQHSDPPAPEQLLKAALVRRAMTDVQRIIRIREDKPVIQALTQKGSLGDDLMTSVQAAEKELEAEILEVAQEANSYVEGWGQIIFQTATEMLQNEKMRGMLEQMQISRAEKAKKYPVKHVVRPSPVTGSSAASVPPTPSSAKSTNGLAPPTTGTESVASSDGEGPATPSTPRTPKSAKKTKKRK</sequence>
<feature type="transmembrane region" description="Helical" evidence="2">
    <location>
        <begin position="12"/>
        <end position="30"/>
    </location>
</feature>
<feature type="compositionally biased region" description="Low complexity" evidence="1">
    <location>
        <begin position="220"/>
        <end position="229"/>
    </location>
</feature>
<evidence type="ECO:0000313" key="3">
    <source>
        <dbReference type="EMBL" id="CAL1704396.1"/>
    </source>
</evidence>
<evidence type="ECO:0008006" key="5">
    <source>
        <dbReference type="Google" id="ProtNLM"/>
    </source>
</evidence>
<dbReference type="Pfam" id="PF09802">
    <property type="entry name" value="Sec66"/>
    <property type="match status" value="1"/>
</dbReference>
<proteinExistence type="predicted"/>
<keyword evidence="2" id="KW-0472">Membrane</keyword>
<feature type="compositionally biased region" description="Low complexity" evidence="1">
    <location>
        <begin position="182"/>
        <end position="199"/>
    </location>
</feature>
<reference evidence="4" key="1">
    <citation type="submission" date="2024-04" db="EMBL/GenBank/DDBJ databases">
        <authorList>
            <person name="Shaw F."/>
            <person name="Minotto A."/>
        </authorList>
    </citation>
    <scope>NUCLEOTIDE SEQUENCE [LARGE SCALE GENOMIC DNA]</scope>
</reference>
<feature type="region of interest" description="Disordered" evidence="1">
    <location>
        <begin position="166"/>
        <end position="239"/>
    </location>
</feature>
<evidence type="ECO:0000256" key="2">
    <source>
        <dbReference type="SAM" id="Phobius"/>
    </source>
</evidence>
<dbReference type="Proteomes" id="UP001497453">
    <property type="component" value="Chromosome 3"/>
</dbReference>
<keyword evidence="2" id="KW-1133">Transmembrane helix</keyword>
<gene>
    <name evidence="3" type="ORF">GFSPODELE1_LOCUS4991</name>
</gene>